<reference evidence="1 2" key="1">
    <citation type="submission" date="2017-07" db="EMBL/GenBank/DDBJ databases">
        <title>Isolation and whole genome analysis of endospore-forming bacteria from heroin.</title>
        <authorList>
            <person name="Kalinowski J."/>
            <person name="Ahrens B."/>
            <person name="Al-Dilaimi A."/>
            <person name="Winkler A."/>
            <person name="Wibberg D."/>
            <person name="Schleenbecker U."/>
            <person name="Ruckert C."/>
            <person name="Wolfel R."/>
            <person name="Grass G."/>
        </authorList>
    </citation>
    <scope>NUCLEOTIDE SEQUENCE [LARGE SCALE GENOMIC DNA]</scope>
    <source>
        <strain evidence="1 2">7539</strain>
    </source>
</reference>
<protein>
    <submittedName>
        <fullName evidence="1">PRD domain-containing protein</fullName>
    </submittedName>
</protein>
<dbReference type="SUPFAM" id="SSF63520">
    <property type="entry name" value="PTS-regulatory domain, PRD"/>
    <property type="match status" value="1"/>
</dbReference>
<evidence type="ECO:0000313" key="2">
    <source>
        <dbReference type="Proteomes" id="UP000216207"/>
    </source>
</evidence>
<evidence type="ECO:0000313" key="1">
    <source>
        <dbReference type="EMBL" id="PAE88587.1"/>
    </source>
</evidence>
<dbReference type="Proteomes" id="UP000216207">
    <property type="component" value="Unassembled WGS sequence"/>
</dbReference>
<dbReference type="PROSITE" id="PS51372">
    <property type="entry name" value="PRD_2"/>
    <property type="match status" value="1"/>
</dbReference>
<dbReference type="InterPro" id="IPR036634">
    <property type="entry name" value="PRD_sf"/>
</dbReference>
<dbReference type="RefSeq" id="WP_011245527.1">
    <property type="nucleotide sequence ID" value="NZ_BOQQ01000007.1"/>
</dbReference>
<name>A0A268NYK2_SHOCL</name>
<dbReference type="OMA" id="LHENYAM"/>
<comment type="caution">
    <text evidence="1">The sequence shown here is derived from an EMBL/GenBank/DDBJ whole genome shotgun (WGS) entry which is preliminary data.</text>
</comment>
<proteinExistence type="predicted"/>
<sequence length="115" mass="12868">MELYTRLQILKEAGTITDKAYRVTTQVVDEQVPDHLHENYAMLVTHLAMALTRIEQNEALTGPGDAVMEEVLASPHLPAAKEAVEKIESLVGEPLPKEEQQFLYMHFVSTFSSVS</sequence>
<gene>
    <name evidence="1" type="ORF">CHH72_13175</name>
</gene>
<dbReference type="AlphaFoldDB" id="A0A268NYK2"/>
<dbReference type="InterPro" id="IPR011608">
    <property type="entry name" value="PRD"/>
</dbReference>
<dbReference type="Gene3D" id="1.10.1790.10">
    <property type="entry name" value="PRD domain"/>
    <property type="match status" value="1"/>
</dbReference>
<dbReference type="GO" id="GO:0006355">
    <property type="term" value="P:regulation of DNA-templated transcription"/>
    <property type="evidence" value="ECO:0007669"/>
    <property type="project" value="InterPro"/>
</dbReference>
<accession>A0A268NYK2</accession>
<organism evidence="1 2">
    <name type="scientific">Shouchella clausii</name>
    <name type="common">Alkalihalobacillus clausii</name>
    <dbReference type="NCBI Taxonomy" id="79880"/>
    <lineage>
        <taxon>Bacteria</taxon>
        <taxon>Bacillati</taxon>
        <taxon>Bacillota</taxon>
        <taxon>Bacilli</taxon>
        <taxon>Bacillales</taxon>
        <taxon>Bacillaceae</taxon>
        <taxon>Shouchella</taxon>
    </lineage>
</organism>
<dbReference type="Pfam" id="PF00874">
    <property type="entry name" value="PRD"/>
    <property type="match status" value="1"/>
</dbReference>
<dbReference type="EMBL" id="NPCC01000015">
    <property type="protein sequence ID" value="PAE88587.1"/>
    <property type="molecule type" value="Genomic_DNA"/>
</dbReference>